<evidence type="ECO:0000256" key="4">
    <source>
        <dbReference type="SAM" id="SignalP"/>
    </source>
</evidence>
<dbReference type="EMBL" id="JAHWGI010000295">
    <property type="protein sequence ID" value="KAK3912599.1"/>
    <property type="molecule type" value="Genomic_DNA"/>
</dbReference>
<keyword evidence="1 4" id="KW-0732">Signal</keyword>
<accession>A0AAE1H0S0</accession>
<feature type="chain" id="PRO_5041959678" evidence="4">
    <location>
        <begin position="33"/>
        <end position="326"/>
    </location>
</feature>
<sequence>MRRRGPGLHLHLHPALLAWAVLVLGLVEQAPAVTVLQKKPDFLKTCFMDAPGFSQCSKESVQGLFDKLSVDFVSGSCREELTHTYVPGMPEIGIVPMDPLNVTEVRIFQGDGPVNVNAKLNNVKIVGFSGAKIESNTVDPKTYSFVTKLRIPKLRIDGEYTLRGRVLLLPLQGHGTCWFEPRNLDVTSSQDLGVVYRDGQRFFDMKDVRVDFKLGGLKMRMNNLFDGLRSLEETTNTYINSNWRPVAESLHPILTKTIEDILYLVLKQLFDSVPADFFIGDIKDHADEIMQVMVARNIVARHSGNLTGSVSAVLPGIPSTTSRPSV</sequence>
<dbReference type="InterPro" id="IPR038606">
    <property type="entry name" value="To_sf"/>
</dbReference>
<protein>
    <submittedName>
        <fullName evidence="5">Protein takeout</fullName>
    </submittedName>
</protein>
<evidence type="ECO:0000256" key="2">
    <source>
        <dbReference type="ARBA" id="ARBA00023108"/>
    </source>
</evidence>
<dbReference type="Proteomes" id="UP001219518">
    <property type="component" value="Unassembled WGS sequence"/>
</dbReference>
<comment type="similarity">
    <text evidence="3">Belongs to the TO family.</text>
</comment>
<evidence type="ECO:0000313" key="6">
    <source>
        <dbReference type="Proteomes" id="UP001219518"/>
    </source>
</evidence>
<dbReference type="GO" id="GO:0007623">
    <property type="term" value="P:circadian rhythm"/>
    <property type="evidence" value="ECO:0007669"/>
    <property type="project" value="UniProtKB-ARBA"/>
</dbReference>
<dbReference type="Pfam" id="PF06585">
    <property type="entry name" value="JHBP"/>
    <property type="match status" value="1"/>
</dbReference>
<dbReference type="Gene3D" id="3.15.10.30">
    <property type="entry name" value="Haemolymph juvenile hormone binding protein"/>
    <property type="match status" value="1"/>
</dbReference>
<feature type="signal peptide" evidence="4">
    <location>
        <begin position="1"/>
        <end position="32"/>
    </location>
</feature>
<dbReference type="GO" id="GO:0005615">
    <property type="term" value="C:extracellular space"/>
    <property type="evidence" value="ECO:0007669"/>
    <property type="project" value="TreeGrafter"/>
</dbReference>
<organism evidence="5 6">
    <name type="scientific">Frankliniella fusca</name>
    <dbReference type="NCBI Taxonomy" id="407009"/>
    <lineage>
        <taxon>Eukaryota</taxon>
        <taxon>Metazoa</taxon>
        <taxon>Ecdysozoa</taxon>
        <taxon>Arthropoda</taxon>
        <taxon>Hexapoda</taxon>
        <taxon>Insecta</taxon>
        <taxon>Pterygota</taxon>
        <taxon>Neoptera</taxon>
        <taxon>Paraneoptera</taxon>
        <taxon>Thysanoptera</taxon>
        <taxon>Terebrantia</taxon>
        <taxon>Thripoidea</taxon>
        <taxon>Thripidae</taxon>
        <taxon>Frankliniella</taxon>
    </lineage>
</organism>
<dbReference type="InterPro" id="IPR010562">
    <property type="entry name" value="Haemolymph_juvenile_hormone-bd"/>
</dbReference>
<gene>
    <name evidence="5" type="ORF">KUF71_022187</name>
</gene>
<reference evidence="5" key="1">
    <citation type="submission" date="2021-07" db="EMBL/GenBank/DDBJ databases">
        <authorList>
            <person name="Catto M.A."/>
            <person name="Jacobson A."/>
            <person name="Kennedy G."/>
            <person name="Labadie P."/>
            <person name="Hunt B.G."/>
            <person name="Srinivasan R."/>
        </authorList>
    </citation>
    <scope>NUCLEOTIDE SEQUENCE</scope>
    <source>
        <strain evidence="5">PL_HMW_Pooled</strain>
        <tissue evidence="5">Head</tissue>
    </source>
</reference>
<evidence type="ECO:0000313" key="5">
    <source>
        <dbReference type="EMBL" id="KAK3912599.1"/>
    </source>
</evidence>
<keyword evidence="6" id="KW-1185">Reference proteome</keyword>
<dbReference type="PANTHER" id="PTHR11008:SF25">
    <property type="entry name" value="IP09473P-RELATED"/>
    <property type="match status" value="1"/>
</dbReference>
<dbReference type="SMART" id="SM00700">
    <property type="entry name" value="JHBP"/>
    <property type="match status" value="1"/>
</dbReference>
<name>A0AAE1H0S0_9NEOP</name>
<comment type="caution">
    <text evidence="5">The sequence shown here is derived from an EMBL/GenBank/DDBJ whole genome shotgun (WGS) entry which is preliminary data.</text>
</comment>
<evidence type="ECO:0000256" key="3">
    <source>
        <dbReference type="ARBA" id="ARBA00060902"/>
    </source>
</evidence>
<reference evidence="5" key="2">
    <citation type="journal article" date="2023" name="BMC Genomics">
        <title>Pest status, molecular evolution, and epigenetic factors derived from the genome assembly of Frankliniella fusca, a thysanopteran phytovirus vector.</title>
        <authorList>
            <person name="Catto M.A."/>
            <person name="Labadie P.E."/>
            <person name="Jacobson A.L."/>
            <person name="Kennedy G.G."/>
            <person name="Srinivasan R."/>
            <person name="Hunt B.G."/>
        </authorList>
    </citation>
    <scope>NUCLEOTIDE SEQUENCE</scope>
    <source>
        <strain evidence="5">PL_HMW_Pooled</strain>
    </source>
</reference>
<proteinExistence type="inferred from homology"/>
<dbReference type="FunFam" id="3.15.10.30:FF:000001">
    <property type="entry name" value="Takeout-like protein 1"/>
    <property type="match status" value="1"/>
</dbReference>
<dbReference type="AlphaFoldDB" id="A0AAE1H0S0"/>
<evidence type="ECO:0000256" key="1">
    <source>
        <dbReference type="ARBA" id="ARBA00022729"/>
    </source>
</evidence>
<dbReference type="PANTHER" id="PTHR11008">
    <property type="entry name" value="PROTEIN TAKEOUT-LIKE PROTEIN"/>
    <property type="match status" value="1"/>
</dbReference>
<keyword evidence="2" id="KW-0090">Biological rhythms</keyword>